<keyword evidence="2" id="KW-1185">Reference proteome</keyword>
<sequence length="68" mass="7321">MSKRPKITSAYAIVDVMKGRKALARHLAKHGPVRVTIVAELTEPYGSDDGTSIEFNANVISITPETPA</sequence>
<gene>
    <name evidence="1" type="ORF">CDQ91_10180</name>
</gene>
<protein>
    <submittedName>
        <fullName evidence="1">Uncharacterized protein</fullName>
    </submittedName>
</protein>
<evidence type="ECO:0000313" key="1">
    <source>
        <dbReference type="EMBL" id="OWQ97978.1"/>
    </source>
</evidence>
<proteinExistence type="predicted"/>
<evidence type="ECO:0000313" key="2">
    <source>
        <dbReference type="Proteomes" id="UP000197097"/>
    </source>
</evidence>
<dbReference type="RefSeq" id="WP_088472592.1">
    <property type="nucleotide sequence ID" value="NZ_NISJ01000004.1"/>
</dbReference>
<reference evidence="1 2" key="1">
    <citation type="journal article" date="2002" name="Int. J. Syst. Evol. Microbiol.">
        <title>Sphingopyxis witflariensis sp. nov., isolated from activated sludge.</title>
        <authorList>
            <person name="Kampfer P."/>
            <person name="Witzenberger R."/>
            <person name="Denner E.B."/>
            <person name="Busse H.J."/>
            <person name="Neef A."/>
        </authorList>
    </citation>
    <scope>NUCLEOTIDE SEQUENCE [LARGE SCALE GENOMIC DNA]</scope>
    <source>
        <strain evidence="1 2">DSM 14551</strain>
    </source>
</reference>
<organism evidence="1 2">
    <name type="scientific">Sphingopyxis witflariensis</name>
    <dbReference type="NCBI Taxonomy" id="173675"/>
    <lineage>
        <taxon>Bacteria</taxon>
        <taxon>Pseudomonadati</taxon>
        <taxon>Pseudomonadota</taxon>
        <taxon>Alphaproteobacteria</taxon>
        <taxon>Sphingomonadales</taxon>
        <taxon>Sphingomonadaceae</taxon>
        <taxon>Sphingopyxis</taxon>
    </lineage>
</organism>
<dbReference type="AlphaFoldDB" id="A0A246JY13"/>
<dbReference type="EMBL" id="NISJ01000004">
    <property type="protein sequence ID" value="OWQ97978.1"/>
    <property type="molecule type" value="Genomic_DNA"/>
</dbReference>
<accession>A0A246JY13</accession>
<comment type="caution">
    <text evidence="1">The sequence shown here is derived from an EMBL/GenBank/DDBJ whole genome shotgun (WGS) entry which is preliminary data.</text>
</comment>
<name>A0A246JY13_9SPHN</name>
<dbReference type="OrthoDB" id="7451817at2"/>
<dbReference type="Proteomes" id="UP000197097">
    <property type="component" value="Unassembled WGS sequence"/>
</dbReference>